<evidence type="ECO:0000256" key="5">
    <source>
        <dbReference type="ARBA" id="ARBA00022679"/>
    </source>
</evidence>
<dbReference type="NCBIfam" id="TIGR01133">
    <property type="entry name" value="murG"/>
    <property type="match status" value="1"/>
</dbReference>
<evidence type="ECO:0000256" key="7">
    <source>
        <dbReference type="ARBA" id="ARBA00022984"/>
    </source>
</evidence>
<keyword evidence="1 11" id="KW-1003">Cell membrane</keyword>
<feature type="binding site" evidence="11">
    <location>
        <begin position="14"/>
        <end position="16"/>
    </location>
    <ligand>
        <name>UDP-N-acetyl-alpha-D-glucosamine</name>
        <dbReference type="ChEBI" id="CHEBI:57705"/>
    </ligand>
</feature>
<keyword evidence="6 11" id="KW-0133">Cell shape</keyword>
<dbReference type="GO" id="GO:0005886">
    <property type="term" value="C:plasma membrane"/>
    <property type="evidence" value="ECO:0007669"/>
    <property type="project" value="UniProtKB-SubCell"/>
</dbReference>
<evidence type="ECO:0000256" key="3">
    <source>
        <dbReference type="ARBA" id="ARBA00022618"/>
    </source>
</evidence>
<evidence type="ECO:0000256" key="10">
    <source>
        <dbReference type="ARBA" id="ARBA00023316"/>
    </source>
</evidence>
<proteinExistence type="inferred from homology"/>
<comment type="pathway">
    <text evidence="11">Cell wall biogenesis; peptidoglycan biosynthesis.</text>
</comment>
<dbReference type="InterPro" id="IPR006009">
    <property type="entry name" value="GlcNAc_MurG"/>
</dbReference>
<evidence type="ECO:0000259" key="12">
    <source>
        <dbReference type="Pfam" id="PF03033"/>
    </source>
</evidence>
<evidence type="ECO:0000256" key="2">
    <source>
        <dbReference type="ARBA" id="ARBA00022519"/>
    </source>
</evidence>
<keyword evidence="2" id="KW-0997">Cell inner membrane</keyword>
<dbReference type="InterPro" id="IPR007235">
    <property type="entry name" value="Glyco_trans_28_C"/>
</dbReference>
<evidence type="ECO:0000256" key="4">
    <source>
        <dbReference type="ARBA" id="ARBA00022676"/>
    </source>
</evidence>
<evidence type="ECO:0000256" key="11">
    <source>
        <dbReference type="HAMAP-Rule" id="MF_00033"/>
    </source>
</evidence>
<dbReference type="GO" id="GO:0050511">
    <property type="term" value="F:undecaprenyldiphospho-muramoylpentapeptide beta-N-acetylglucosaminyltransferase activity"/>
    <property type="evidence" value="ECO:0007669"/>
    <property type="project" value="UniProtKB-UniRule"/>
</dbReference>
<comment type="caution">
    <text evidence="11">Lacks conserved residue(s) required for the propagation of feature annotation.</text>
</comment>
<sequence length="353" mass="38495">MSEPIRLLIAASGTGGHLFPALALAQQLPDYQIEWLGVPNRLEQTLVPKEYPLHTIPVAGFQGGLQLKSIKIFWGLVASVFQVRRLLQKQRIDVVCTTGGYIAGPTIVAAKSLGIPVILHEANFIPGKVTYWLGGWCYRVALGFEGTAKYLTRIPTLWVSTPVRSIFRESQPLDLDIPSDRQLIVVAGGSQGAVSVNQKVRPCVAAWVKAGAYVVHLTGQNDPEAEKFSHPHYLALPFYDNMAGLLQRADLAISRSGAGTLTELAVTRTPSILIPYPFAAEDHQRFNAQVFGDRGAAQVYSQNQLTVETLESVVLDLLRSPEKLAQMAEAASRLAVIDSAERLADVVRQAHTV</sequence>
<dbReference type="GO" id="GO:0008360">
    <property type="term" value="P:regulation of cell shape"/>
    <property type="evidence" value="ECO:0007669"/>
    <property type="project" value="UniProtKB-KW"/>
</dbReference>
<keyword evidence="5 11" id="KW-0808">Transferase</keyword>
<dbReference type="HAMAP" id="MF_00033">
    <property type="entry name" value="MurG"/>
    <property type="match status" value="1"/>
</dbReference>
<dbReference type="Pfam" id="PF04101">
    <property type="entry name" value="Glyco_tran_28_C"/>
    <property type="match status" value="1"/>
</dbReference>
<dbReference type="InterPro" id="IPR004276">
    <property type="entry name" value="GlycoTrans_28_N"/>
</dbReference>
<keyword evidence="10 11" id="KW-0961">Cell wall biogenesis/degradation</keyword>
<evidence type="ECO:0000259" key="13">
    <source>
        <dbReference type="Pfam" id="PF04101"/>
    </source>
</evidence>
<keyword evidence="3 11" id="KW-0132">Cell division</keyword>
<keyword evidence="4 11" id="KW-0328">Glycosyltransferase</keyword>
<evidence type="ECO:0000256" key="8">
    <source>
        <dbReference type="ARBA" id="ARBA00023136"/>
    </source>
</evidence>
<evidence type="ECO:0000256" key="1">
    <source>
        <dbReference type="ARBA" id="ARBA00022475"/>
    </source>
</evidence>
<evidence type="ECO:0000256" key="9">
    <source>
        <dbReference type="ARBA" id="ARBA00023306"/>
    </source>
</evidence>
<keyword evidence="9 11" id="KW-0131">Cell cycle</keyword>
<dbReference type="Pfam" id="PF03033">
    <property type="entry name" value="Glyco_transf_28"/>
    <property type="match status" value="1"/>
</dbReference>
<feature type="binding site" evidence="11">
    <location>
        <position position="164"/>
    </location>
    <ligand>
        <name>UDP-N-acetyl-alpha-D-glucosamine</name>
        <dbReference type="ChEBI" id="CHEBI:57705"/>
    </ligand>
</feature>
<dbReference type="EMBL" id="CP073041">
    <property type="protein sequence ID" value="UXE60431.1"/>
    <property type="molecule type" value="Genomic_DNA"/>
</dbReference>
<feature type="binding site" evidence="11">
    <location>
        <position position="190"/>
    </location>
    <ligand>
        <name>UDP-N-acetyl-alpha-D-glucosamine</name>
        <dbReference type="ChEBI" id="CHEBI:57705"/>
    </ligand>
</feature>
<comment type="subcellular location">
    <subcellularLocation>
        <location evidence="11">Cell membrane</location>
        <topology evidence="11">Peripheral membrane protein</topology>
        <orientation evidence="11">Cytoplasmic side</orientation>
    </subcellularLocation>
</comment>
<dbReference type="AlphaFoldDB" id="A0A977PUW9"/>
<keyword evidence="7 11" id="KW-0573">Peptidoglycan synthesis</keyword>
<dbReference type="GO" id="GO:0009252">
    <property type="term" value="P:peptidoglycan biosynthetic process"/>
    <property type="evidence" value="ECO:0007669"/>
    <property type="project" value="UniProtKB-UniRule"/>
</dbReference>
<dbReference type="GO" id="GO:0051301">
    <property type="term" value="P:cell division"/>
    <property type="evidence" value="ECO:0007669"/>
    <property type="project" value="UniProtKB-KW"/>
</dbReference>
<dbReference type="PANTHER" id="PTHR21015">
    <property type="entry name" value="UDP-N-ACETYLGLUCOSAMINE--N-ACETYLMURAMYL-(PENTAPEPTIDE) PYROPHOSPHORYL-UNDECAPRENOL N-ACETYLGLUCOSAMINE TRANSFERASE 1"/>
    <property type="match status" value="1"/>
</dbReference>
<feature type="binding site" evidence="11">
    <location>
        <position position="123"/>
    </location>
    <ligand>
        <name>UDP-N-acetyl-alpha-D-glucosamine</name>
        <dbReference type="ChEBI" id="CHEBI:57705"/>
    </ligand>
</feature>
<comment type="catalytic activity">
    <reaction evidence="11">
        <text>di-trans,octa-cis-undecaprenyl diphospho-N-acetyl-alpha-D-muramoyl-L-alanyl-D-glutamyl-meso-2,6-diaminopimeloyl-D-alanyl-D-alanine + UDP-N-acetyl-alpha-D-glucosamine = di-trans,octa-cis-undecaprenyl diphospho-[N-acetyl-alpha-D-glucosaminyl-(1-&gt;4)]-N-acetyl-alpha-D-muramoyl-L-alanyl-D-glutamyl-meso-2,6-diaminopimeloyl-D-alanyl-D-alanine + UDP + H(+)</text>
        <dbReference type="Rhea" id="RHEA:31227"/>
        <dbReference type="ChEBI" id="CHEBI:15378"/>
        <dbReference type="ChEBI" id="CHEBI:57705"/>
        <dbReference type="ChEBI" id="CHEBI:58223"/>
        <dbReference type="ChEBI" id="CHEBI:61387"/>
        <dbReference type="ChEBI" id="CHEBI:61388"/>
        <dbReference type="EC" id="2.4.1.227"/>
    </reaction>
</comment>
<dbReference type="EC" id="2.4.1.227" evidence="11"/>
<evidence type="ECO:0000313" key="14">
    <source>
        <dbReference type="EMBL" id="UXE60431.1"/>
    </source>
</evidence>
<keyword evidence="8 11" id="KW-0472">Membrane</keyword>
<feature type="binding site" evidence="11">
    <location>
        <position position="284"/>
    </location>
    <ligand>
        <name>UDP-N-acetyl-alpha-D-glucosamine</name>
        <dbReference type="ChEBI" id="CHEBI:57705"/>
    </ligand>
</feature>
<dbReference type="SUPFAM" id="SSF53756">
    <property type="entry name" value="UDP-Glycosyltransferase/glycogen phosphorylase"/>
    <property type="match status" value="1"/>
</dbReference>
<comment type="similarity">
    <text evidence="11">Belongs to the glycosyltransferase 28 family. MurG subfamily.</text>
</comment>
<protein>
    <recommendedName>
        <fullName evidence="11">UDP-N-acetylglucosamine--N-acetylmuramyl-(pentapeptide) pyrophosphoryl-undecaprenol N-acetylglucosamine transferase</fullName>
        <ecNumber evidence="11">2.4.1.227</ecNumber>
    </recommendedName>
    <alternativeName>
        <fullName evidence="11">Undecaprenyl-PP-MurNAc-pentapeptide-UDPGlcNAc GlcNAc transferase</fullName>
    </alternativeName>
</protein>
<dbReference type="CDD" id="cd03785">
    <property type="entry name" value="GT28_MurG"/>
    <property type="match status" value="1"/>
</dbReference>
<feature type="domain" description="Glycosyl transferase family 28 C-terminal" evidence="13">
    <location>
        <begin position="184"/>
        <end position="342"/>
    </location>
</feature>
<dbReference type="Proteomes" id="UP001065613">
    <property type="component" value="Chromosome"/>
</dbReference>
<dbReference type="PANTHER" id="PTHR21015:SF22">
    <property type="entry name" value="GLYCOSYLTRANSFERASE"/>
    <property type="match status" value="1"/>
</dbReference>
<dbReference type="GO" id="GO:0005975">
    <property type="term" value="P:carbohydrate metabolic process"/>
    <property type="evidence" value="ECO:0007669"/>
    <property type="project" value="InterPro"/>
</dbReference>
<comment type="function">
    <text evidence="11">Cell wall formation. Catalyzes the transfer of a GlcNAc subunit on undecaprenyl-pyrophosphoryl-MurNAc-pentapeptide (lipid intermediate I) to form undecaprenyl-pyrophosphoryl-MurNAc-(pentapeptide)GlcNAc (lipid intermediate II).</text>
</comment>
<feature type="domain" description="Glycosyltransferase family 28 N-terminal" evidence="12">
    <location>
        <begin position="8"/>
        <end position="141"/>
    </location>
</feature>
<evidence type="ECO:0000256" key="6">
    <source>
        <dbReference type="ARBA" id="ARBA00022960"/>
    </source>
</evidence>
<accession>A0A977PUW9</accession>
<organism evidence="14">
    <name type="scientific">Woronichinia naegeliana WA131</name>
    <dbReference type="NCBI Taxonomy" id="2824559"/>
    <lineage>
        <taxon>Bacteria</taxon>
        <taxon>Bacillati</taxon>
        <taxon>Cyanobacteriota</taxon>
        <taxon>Cyanophyceae</taxon>
        <taxon>Synechococcales</taxon>
        <taxon>Coelosphaeriaceae</taxon>
        <taxon>Woronichinia</taxon>
    </lineage>
</organism>
<dbReference type="GO" id="GO:0071555">
    <property type="term" value="P:cell wall organization"/>
    <property type="evidence" value="ECO:0007669"/>
    <property type="project" value="UniProtKB-KW"/>
</dbReference>
<name>A0A977PUW9_9CYAN</name>
<dbReference type="Gene3D" id="3.40.50.2000">
    <property type="entry name" value="Glycogen Phosphorylase B"/>
    <property type="match status" value="2"/>
</dbReference>
<gene>
    <name evidence="11 14" type="primary">murG</name>
    <name evidence="14" type="ORF">KA717_33590</name>
</gene>
<dbReference type="KEGG" id="wna:KA717_33590"/>
<reference evidence="14" key="1">
    <citation type="submission" date="2021-04" db="EMBL/GenBank/DDBJ databases">
        <title>Genome sequence of Woronichinia naegeliana from Washington state freshwater lake bloom.</title>
        <authorList>
            <person name="Dreher T.W."/>
        </authorList>
    </citation>
    <scope>NUCLEOTIDE SEQUENCE</scope>
    <source>
        <strain evidence="14">WA131</strain>
    </source>
</reference>